<dbReference type="AlphaFoldDB" id="A0AAW9RGS4"/>
<dbReference type="SUPFAM" id="SSF53448">
    <property type="entry name" value="Nucleotide-diphospho-sugar transferases"/>
    <property type="match status" value="1"/>
</dbReference>
<proteinExistence type="predicted"/>
<comment type="caution">
    <text evidence="1">The sequence shown here is derived from an EMBL/GenBank/DDBJ whole genome shotgun (WGS) entry which is preliminary data.</text>
</comment>
<protein>
    <recommendedName>
        <fullName evidence="3">Glycosyl transferase</fullName>
    </recommendedName>
</protein>
<evidence type="ECO:0008006" key="3">
    <source>
        <dbReference type="Google" id="ProtNLM"/>
    </source>
</evidence>
<gene>
    <name evidence="1" type="ORF">V3330_13360</name>
</gene>
<reference evidence="1 2" key="1">
    <citation type="submission" date="2024-02" db="EMBL/GenBank/DDBJ databases">
        <title>A novel Wenzhouxiangellaceae bacterium, isolated from coastal sediments.</title>
        <authorList>
            <person name="Du Z.-J."/>
            <person name="Ye Y.-Q."/>
            <person name="Zhang X.-Y."/>
        </authorList>
    </citation>
    <scope>NUCLEOTIDE SEQUENCE [LARGE SCALE GENOMIC DNA]</scope>
    <source>
        <strain evidence="1 2">CH-27</strain>
    </source>
</reference>
<sequence>MCFIANDAVYDKTVAFLNSLHTHSSYLPVCWIPFDDRCRRVRALAESFGCTEFNDLGVLRKCDELSLIFHSEKRGAYRKFALWSGPFERFVYIDVDTVVVHDIGFAFDLLDDFDILTSHSNMPQIRRWVWKDSIDDSGLLSTEQIAFAANTGFIVSSRRFGNFELLASRVEAAAAARQHMALQCMEQPALNHAIVTSGKRYGSISELVRKGSLRPAWSELHAGTGGWRVKGGQIKNLNPFSRRRVFLVHWAGFRNPNTFPYRALWQHYRDMKCAGRFRHPHPQQGGAVIVD</sequence>
<dbReference type="EMBL" id="JAZHOG010000008">
    <property type="protein sequence ID" value="MEJ8568614.1"/>
    <property type="molecule type" value="Genomic_DNA"/>
</dbReference>
<keyword evidence="2" id="KW-1185">Reference proteome</keyword>
<name>A0AAW9RGS4_9GAMM</name>
<evidence type="ECO:0000313" key="2">
    <source>
        <dbReference type="Proteomes" id="UP001359886"/>
    </source>
</evidence>
<accession>A0AAW9RGS4</accession>
<dbReference type="Gene3D" id="3.90.550.10">
    <property type="entry name" value="Spore Coat Polysaccharide Biosynthesis Protein SpsA, Chain A"/>
    <property type="match status" value="1"/>
</dbReference>
<dbReference type="RefSeq" id="WP_354695933.1">
    <property type="nucleotide sequence ID" value="NZ_JAZHOG010000008.1"/>
</dbReference>
<evidence type="ECO:0000313" key="1">
    <source>
        <dbReference type="EMBL" id="MEJ8568614.1"/>
    </source>
</evidence>
<dbReference type="Proteomes" id="UP001359886">
    <property type="component" value="Unassembled WGS sequence"/>
</dbReference>
<organism evidence="1 2">
    <name type="scientific">Elongatibacter sediminis</name>
    <dbReference type="NCBI Taxonomy" id="3119006"/>
    <lineage>
        <taxon>Bacteria</taxon>
        <taxon>Pseudomonadati</taxon>
        <taxon>Pseudomonadota</taxon>
        <taxon>Gammaproteobacteria</taxon>
        <taxon>Chromatiales</taxon>
        <taxon>Wenzhouxiangellaceae</taxon>
        <taxon>Elongatibacter</taxon>
    </lineage>
</organism>
<dbReference type="InterPro" id="IPR029044">
    <property type="entry name" value="Nucleotide-diphossugar_trans"/>
</dbReference>